<dbReference type="InterPro" id="IPR027365">
    <property type="entry name" value="GNAT_acetyltra_YdfB-like"/>
</dbReference>
<dbReference type="KEGG" id="anr:Ana3638_17340"/>
<proteinExistence type="predicted"/>
<dbReference type="GO" id="GO:0016747">
    <property type="term" value="F:acyltransferase activity, transferring groups other than amino-acyl groups"/>
    <property type="evidence" value="ECO:0007669"/>
    <property type="project" value="InterPro"/>
</dbReference>
<organism evidence="2 3">
    <name type="scientific">Anaerocolumna sedimenticola</name>
    <dbReference type="NCBI Taxonomy" id="2696063"/>
    <lineage>
        <taxon>Bacteria</taxon>
        <taxon>Bacillati</taxon>
        <taxon>Bacillota</taxon>
        <taxon>Clostridia</taxon>
        <taxon>Lachnospirales</taxon>
        <taxon>Lachnospiraceae</taxon>
        <taxon>Anaerocolumna</taxon>
    </lineage>
</organism>
<dbReference type="InterPro" id="IPR016181">
    <property type="entry name" value="Acyl_CoA_acyltransferase"/>
</dbReference>
<name>A0A6P1TR09_9FIRM</name>
<dbReference type="PANTHER" id="PTHR31143">
    <property type="match status" value="1"/>
</dbReference>
<dbReference type="Pfam" id="PF12746">
    <property type="entry name" value="GNAT_acetyltran"/>
    <property type="match status" value="1"/>
</dbReference>
<dbReference type="PROSITE" id="PS51186">
    <property type="entry name" value="GNAT"/>
    <property type="match status" value="1"/>
</dbReference>
<feature type="domain" description="N-acetyltransferase" evidence="1">
    <location>
        <begin position="133"/>
        <end position="263"/>
    </location>
</feature>
<gene>
    <name evidence="2" type="ORF">Ana3638_17340</name>
</gene>
<dbReference type="EMBL" id="CP048000">
    <property type="protein sequence ID" value="QHQ62331.1"/>
    <property type="molecule type" value="Genomic_DNA"/>
</dbReference>
<dbReference type="Proteomes" id="UP000464314">
    <property type="component" value="Chromosome"/>
</dbReference>
<dbReference type="AlphaFoldDB" id="A0A6P1TR09"/>
<evidence type="ECO:0000259" key="1">
    <source>
        <dbReference type="PROSITE" id="PS51186"/>
    </source>
</evidence>
<dbReference type="Gene3D" id="3.40.630.30">
    <property type="match status" value="1"/>
</dbReference>
<reference evidence="2 3" key="1">
    <citation type="submission" date="2020-01" db="EMBL/GenBank/DDBJ databases">
        <title>Genome analysis of Anaerocolumna sp. CBA3638.</title>
        <authorList>
            <person name="Kim J."/>
            <person name="Roh S.W."/>
        </authorList>
    </citation>
    <scope>NUCLEOTIDE SEQUENCE [LARGE SCALE GENOMIC DNA]</scope>
    <source>
        <strain evidence="2 3">CBA3638</strain>
    </source>
</reference>
<evidence type="ECO:0000313" key="3">
    <source>
        <dbReference type="Proteomes" id="UP000464314"/>
    </source>
</evidence>
<accession>A0A6P1TR09</accession>
<dbReference type="RefSeq" id="WP_161839155.1">
    <property type="nucleotide sequence ID" value="NZ_CP048000.1"/>
</dbReference>
<evidence type="ECO:0000313" key="2">
    <source>
        <dbReference type="EMBL" id="QHQ62331.1"/>
    </source>
</evidence>
<keyword evidence="2" id="KW-0808">Transferase</keyword>
<sequence>MIELEKGNRYKIEKFFITMHDTVILTCLQGHMGRAFTDDLQNPACAMVQGGDFCFLNGDATKESTNQLISQILNLTELPLAFVITDNTKIGDKIEQIYGDNCKKIKRYSIKKKKDEFNIEYLRSIVRKLPNEYTISPINEIWYDEALKEAWSKDFVSNFLSKEDYLTRGIGRVITYNGKIISGASSYTIYNDGIEIEIATREEFRNKGLAQIAGAALILACREKGLYPSWDAANLTSVHLAEKLGYEYDKPYDTYMLRRGDIL</sequence>
<protein>
    <submittedName>
        <fullName evidence="2">GNAT family N-acetyltransferase</fullName>
    </submittedName>
</protein>
<keyword evidence="3" id="KW-1185">Reference proteome</keyword>
<dbReference type="InterPro" id="IPR042573">
    <property type="entry name" value="GNAT_acetyltra_N"/>
</dbReference>
<dbReference type="Gene3D" id="3.40.630.110">
    <property type="entry name" value="GNAT acetyltransferase-like"/>
    <property type="match status" value="1"/>
</dbReference>
<dbReference type="InterPro" id="IPR000182">
    <property type="entry name" value="GNAT_dom"/>
</dbReference>
<dbReference type="PANTHER" id="PTHR31143:SF2">
    <property type="entry name" value="FR47-LIKE DOMAIN-CONTAINING PROTEIN-RELATED"/>
    <property type="match status" value="1"/>
</dbReference>
<dbReference type="SUPFAM" id="SSF55729">
    <property type="entry name" value="Acyl-CoA N-acyltransferases (Nat)"/>
    <property type="match status" value="1"/>
</dbReference>